<dbReference type="PROSITE" id="PS50011">
    <property type="entry name" value="PROTEIN_KINASE_DOM"/>
    <property type="match status" value="1"/>
</dbReference>
<feature type="domain" description="Fibronectin type-III" evidence="11">
    <location>
        <begin position="374"/>
        <end position="473"/>
    </location>
</feature>
<comment type="caution">
    <text evidence="13">The sequence shown here is derived from an EMBL/GenBank/DDBJ whole genome shotgun (WGS) entry which is preliminary data.</text>
</comment>
<evidence type="ECO:0000256" key="9">
    <source>
        <dbReference type="SAM" id="Phobius"/>
    </source>
</evidence>
<dbReference type="CDD" id="cd00063">
    <property type="entry name" value="FN3"/>
    <property type="match status" value="1"/>
</dbReference>
<dbReference type="Gene3D" id="1.10.510.10">
    <property type="entry name" value="Transferase(Phosphotransferase) domain 1"/>
    <property type="match status" value="1"/>
</dbReference>
<gene>
    <name evidence="13" type="ORF">D915_001945</name>
</gene>
<proteinExistence type="predicted"/>
<dbReference type="GO" id="GO:0005524">
    <property type="term" value="F:ATP binding"/>
    <property type="evidence" value="ECO:0007669"/>
    <property type="project" value="UniProtKB-KW"/>
</dbReference>
<keyword evidence="6 9" id="KW-0472">Membrane</keyword>
<evidence type="ECO:0000256" key="6">
    <source>
        <dbReference type="ARBA" id="ARBA00023136"/>
    </source>
</evidence>
<evidence type="ECO:0000256" key="1">
    <source>
        <dbReference type="ARBA" id="ARBA00004479"/>
    </source>
</evidence>
<comment type="subcellular location">
    <subcellularLocation>
        <location evidence="1">Membrane</location>
        <topology evidence="1">Single-pass type I membrane protein</topology>
    </subcellularLocation>
</comment>
<organism evidence="13 14">
    <name type="scientific">Fasciola hepatica</name>
    <name type="common">Liver fluke</name>
    <dbReference type="NCBI Taxonomy" id="6192"/>
    <lineage>
        <taxon>Eukaryota</taxon>
        <taxon>Metazoa</taxon>
        <taxon>Spiralia</taxon>
        <taxon>Lophotrochozoa</taxon>
        <taxon>Platyhelminthes</taxon>
        <taxon>Trematoda</taxon>
        <taxon>Digenea</taxon>
        <taxon>Plagiorchiida</taxon>
        <taxon>Echinostomata</taxon>
        <taxon>Echinostomatoidea</taxon>
        <taxon>Fasciolidae</taxon>
        <taxon>Fasciola</taxon>
    </lineage>
</organism>
<dbReference type="Proteomes" id="UP000230066">
    <property type="component" value="Unassembled WGS sequence"/>
</dbReference>
<keyword evidence="2 9" id="KW-0812">Transmembrane</keyword>
<dbReference type="Gene3D" id="2.10.50.10">
    <property type="entry name" value="Tumor Necrosis Factor Receptor, subunit A, domain 2"/>
    <property type="match status" value="1"/>
</dbReference>
<dbReference type="InterPro" id="IPR013783">
    <property type="entry name" value="Ig-like_fold"/>
</dbReference>
<dbReference type="InterPro" id="IPR001090">
    <property type="entry name" value="Ephrin_rcpt_lig-bd_dom"/>
</dbReference>
<name>A0A4E0RNB6_FASHE</name>
<dbReference type="SUPFAM" id="SSF56112">
    <property type="entry name" value="Protein kinase-like (PK-like)"/>
    <property type="match status" value="1"/>
</dbReference>
<dbReference type="InterPro" id="IPR050449">
    <property type="entry name" value="Ephrin_rcpt_TKs"/>
</dbReference>
<keyword evidence="14" id="KW-1185">Reference proteome</keyword>
<feature type="compositionally biased region" description="Low complexity" evidence="8">
    <location>
        <begin position="1144"/>
        <end position="1158"/>
    </location>
</feature>
<evidence type="ECO:0000256" key="7">
    <source>
        <dbReference type="ARBA" id="ARBA00023170"/>
    </source>
</evidence>
<keyword evidence="7 13" id="KW-0675">Receptor</keyword>
<feature type="region of interest" description="Disordered" evidence="8">
    <location>
        <begin position="1144"/>
        <end position="1181"/>
    </location>
</feature>
<dbReference type="SMART" id="SM01411">
    <property type="entry name" value="Ephrin_rec_like"/>
    <property type="match status" value="1"/>
</dbReference>
<dbReference type="Gene3D" id="2.60.40.1770">
    <property type="entry name" value="ephrin a2 ectodomain"/>
    <property type="match status" value="1"/>
</dbReference>
<evidence type="ECO:0000256" key="5">
    <source>
        <dbReference type="ARBA" id="ARBA00022989"/>
    </source>
</evidence>
<reference evidence="13" key="1">
    <citation type="submission" date="2019-03" db="EMBL/GenBank/DDBJ databases">
        <title>Improved annotation for the trematode Fasciola hepatica.</title>
        <authorList>
            <person name="Choi Y.-J."/>
            <person name="Martin J."/>
            <person name="Mitreva M."/>
        </authorList>
    </citation>
    <scope>NUCLEOTIDE SEQUENCE [LARGE SCALE GENOMIC DNA]</scope>
</reference>
<dbReference type="GO" id="GO:0030425">
    <property type="term" value="C:dendrite"/>
    <property type="evidence" value="ECO:0007669"/>
    <property type="project" value="TreeGrafter"/>
</dbReference>
<dbReference type="InterPro" id="IPR036116">
    <property type="entry name" value="FN3_sf"/>
</dbReference>
<dbReference type="InterPro" id="IPR003961">
    <property type="entry name" value="FN3_dom"/>
</dbReference>
<keyword evidence="5 9" id="KW-1133">Transmembrane helix</keyword>
<keyword evidence="3" id="KW-0547">Nucleotide-binding</keyword>
<protein>
    <submittedName>
        <fullName evidence="13">Ephrin receptor</fullName>
    </submittedName>
</protein>
<dbReference type="InterPro" id="IPR001245">
    <property type="entry name" value="Ser-Thr/Tyr_kinase_cat_dom"/>
</dbReference>
<evidence type="ECO:0000256" key="8">
    <source>
        <dbReference type="SAM" id="MobiDB-lite"/>
    </source>
</evidence>
<feature type="region of interest" description="Disordered" evidence="8">
    <location>
        <begin position="69"/>
        <end position="92"/>
    </location>
</feature>
<evidence type="ECO:0000259" key="10">
    <source>
        <dbReference type="PROSITE" id="PS50011"/>
    </source>
</evidence>
<evidence type="ECO:0000313" key="14">
    <source>
        <dbReference type="Proteomes" id="UP000230066"/>
    </source>
</evidence>
<dbReference type="Pfam" id="PF00041">
    <property type="entry name" value="fn3"/>
    <property type="match status" value="1"/>
</dbReference>
<feature type="transmembrane region" description="Helical" evidence="9">
    <location>
        <begin position="539"/>
        <end position="566"/>
    </location>
</feature>
<dbReference type="SUPFAM" id="SSF49785">
    <property type="entry name" value="Galactose-binding domain-like"/>
    <property type="match status" value="1"/>
</dbReference>
<feature type="domain" description="Protein kinase" evidence="10">
    <location>
        <begin position="643"/>
        <end position="1137"/>
    </location>
</feature>
<dbReference type="GO" id="GO:0005005">
    <property type="term" value="F:transmembrane-ephrin receptor activity"/>
    <property type="evidence" value="ECO:0007669"/>
    <property type="project" value="TreeGrafter"/>
</dbReference>
<dbReference type="SMART" id="SM00060">
    <property type="entry name" value="FN3"/>
    <property type="match status" value="1"/>
</dbReference>
<dbReference type="AlphaFoldDB" id="A0A4E0RNB6"/>
<dbReference type="SUPFAM" id="SSF57184">
    <property type="entry name" value="Growth factor receptor domain"/>
    <property type="match status" value="1"/>
</dbReference>
<feature type="domain" description="Eph LBD" evidence="12">
    <location>
        <begin position="35"/>
        <end position="235"/>
    </location>
</feature>
<dbReference type="Gene3D" id="2.60.40.10">
    <property type="entry name" value="Immunoglobulins"/>
    <property type="match status" value="1"/>
</dbReference>
<evidence type="ECO:0000256" key="4">
    <source>
        <dbReference type="ARBA" id="ARBA00022840"/>
    </source>
</evidence>
<sequence>MKRMFRASQFQVILMRPVLDLWRQQSRAGSGQLVYSVCEAILPRTGGSPWKSGSKQPKQLVLSSALQSKEPFGPKPLEKLPDLRTGTTDATRLTPATDDAAEYWLVSPTFDSNQILSVHVHIVYQMQDCPHDANGMDQNYKAISRCREDFDVMLHQFDRWDNVSRLESFRKITELTSGSNDLPVTGYTGNDLVKILHANFRPTGKRFRLALRDTGACVLVDQLIMFYLHCPETEVNLMHLPQTPAGHNAEIRFVPGKCVPGAKHSPGPTTQTNRNVPTRAPGAFCMVTGKWHLDDDEFQCVCEPGYEMGQKGMKCETCLRGTFKSNTGNDRCHVCPLNSIAPTPGQLQCACLPGYFRLTRISSPNYPCFGPPSSPRNLNAAHINGTAVELTWDQPIRSGGLEDIHFHVICQGCVPHMVNYSPSDRLNGTRVFVSGLQPLTRYQFDVYAQNEASSLADALWSNVASMIVTTRSGSYTNQRTGNTSTNGKPTLLAPTTLTTPSSSVEQNFIRDEQGQHVRDRSGRTVANGNAEEKIITTGLVLSIALALIMGSLLIVALVIACVPGIVKRCPPQLWACRKSASDSRKIFDNLGPVYQGWMKRSPSQEGRAGPKLDNIPLRLQWTRKPMAEYSDPILISSPGSSPLKEHRPCGTGYNRDSWTPEEQQPVWLQMICLQSNPSGAENRQNLGSINGHKRFPVIRNLGKWTTKKKEPTVYSKRDQLLRDTIRRNMQLNHPGIIQTYGVILTQGHPMIVCQWMPAGCLADLLDQVLKANAVQTERDIATVKNELVVTMDRYISILVDVSGGLKYLHEKHVFYQNLTTKDVFLDRQYRCRLRVPIRASETITMATCNQEMKDFQPSPEAVFTNDFNISSRSEMPIDLSAPGSFSRIINPFKSGLITTTSPVTGYATRLEQLKSAGHWTTVTLSRPKISTPFFSNILLNNQYAFLSDINQSSRMKQNVQLAGSLTRQVDNSLKMFHQLVQRLQTRTMETFASQSSNEVDAWLHCDPDLDMVANDIWCFGNIVIELLIAHIVQCHPDKWQSSLLTNDSELASVLGPCRQQFSLPTHRSSRKLFPHLINLRNSLKLSKRLDQIQNWADLIQWCDSRGFQLIGIGRLLELCRNPCRNQRLRANELHEMCSIMQQHQQQQRRTTTTTTTTTKDLGAYPPVMSPSPGTILSKVKG</sequence>
<dbReference type="SUPFAM" id="SSF49265">
    <property type="entry name" value="Fibronectin type III"/>
    <property type="match status" value="1"/>
</dbReference>
<accession>A0A4E0RNB6</accession>
<dbReference type="PROSITE" id="PS50853">
    <property type="entry name" value="FN3"/>
    <property type="match status" value="1"/>
</dbReference>
<evidence type="ECO:0000313" key="13">
    <source>
        <dbReference type="EMBL" id="THD27234.1"/>
    </source>
</evidence>
<dbReference type="Pfam" id="PF01404">
    <property type="entry name" value="Ephrin_lbd"/>
    <property type="match status" value="1"/>
</dbReference>
<dbReference type="InterPro" id="IPR000719">
    <property type="entry name" value="Prot_kinase_dom"/>
</dbReference>
<dbReference type="PROSITE" id="PS51550">
    <property type="entry name" value="EPH_LBD"/>
    <property type="match status" value="1"/>
</dbReference>
<dbReference type="Pfam" id="PF07714">
    <property type="entry name" value="PK_Tyr_Ser-Thr"/>
    <property type="match status" value="1"/>
</dbReference>
<dbReference type="EMBL" id="JXXN02000488">
    <property type="protein sequence ID" value="THD27234.1"/>
    <property type="molecule type" value="Genomic_DNA"/>
</dbReference>
<dbReference type="InterPro" id="IPR011009">
    <property type="entry name" value="Kinase-like_dom_sf"/>
</dbReference>
<evidence type="ECO:0000256" key="3">
    <source>
        <dbReference type="ARBA" id="ARBA00022741"/>
    </source>
</evidence>
<dbReference type="InterPro" id="IPR008979">
    <property type="entry name" value="Galactose-bd-like_sf"/>
</dbReference>
<dbReference type="GO" id="GO:0007411">
    <property type="term" value="P:axon guidance"/>
    <property type="evidence" value="ECO:0007669"/>
    <property type="project" value="TreeGrafter"/>
</dbReference>
<keyword evidence="4" id="KW-0067">ATP-binding</keyword>
<dbReference type="PANTHER" id="PTHR46877:SF14">
    <property type="entry name" value="RECEPTOR PROTEIN-TYROSINE KINASE"/>
    <property type="match status" value="1"/>
</dbReference>
<evidence type="ECO:0000256" key="2">
    <source>
        <dbReference type="ARBA" id="ARBA00022692"/>
    </source>
</evidence>
<dbReference type="GO" id="GO:0005886">
    <property type="term" value="C:plasma membrane"/>
    <property type="evidence" value="ECO:0007669"/>
    <property type="project" value="TreeGrafter"/>
</dbReference>
<evidence type="ECO:0000259" key="11">
    <source>
        <dbReference type="PROSITE" id="PS50853"/>
    </source>
</evidence>
<dbReference type="Gene3D" id="2.60.120.260">
    <property type="entry name" value="Galactose-binding domain-like"/>
    <property type="match status" value="1"/>
</dbReference>
<dbReference type="InterPro" id="IPR009030">
    <property type="entry name" value="Growth_fac_rcpt_cys_sf"/>
</dbReference>
<evidence type="ECO:0000259" key="12">
    <source>
        <dbReference type="PROSITE" id="PS51550"/>
    </source>
</evidence>
<dbReference type="PANTHER" id="PTHR46877">
    <property type="entry name" value="EPH RECEPTOR A5"/>
    <property type="match status" value="1"/>
</dbReference>